<dbReference type="EMBL" id="CM047587">
    <property type="protein sequence ID" value="KAI9906865.1"/>
    <property type="molecule type" value="Genomic_DNA"/>
</dbReference>
<evidence type="ECO:0000313" key="2">
    <source>
        <dbReference type="Proteomes" id="UP001163321"/>
    </source>
</evidence>
<accession>A0ACC0VK41</accession>
<comment type="caution">
    <text evidence="1">The sequence shown here is derived from an EMBL/GenBank/DDBJ whole genome shotgun (WGS) entry which is preliminary data.</text>
</comment>
<gene>
    <name evidence="1" type="ORF">PsorP6_004419</name>
</gene>
<reference evidence="1 2" key="1">
    <citation type="journal article" date="2022" name="bioRxiv">
        <title>The genome of the oomycete Peronosclerospora sorghi, a cosmopolitan pathogen of maize and sorghum, is inflated with dispersed pseudogenes.</title>
        <authorList>
            <person name="Fletcher K."/>
            <person name="Martin F."/>
            <person name="Isakeit T."/>
            <person name="Cavanaugh K."/>
            <person name="Magill C."/>
            <person name="Michelmore R."/>
        </authorList>
    </citation>
    <scope>NUCLEOTIDE SEQUENCE [LARGE SCALE GENOMIC DNA]</scope>
    <source>
        <strain evidence="1">P6</strain>
    </source>
</reference>
<sequence>MDSSNVLDSPMNQHHPPSGYDVNADSCQGESKFFALSMSGTHRDGMPSQLAVPYMYGTPVFKNYKAWPFVTVGICAAIVIFAIIYHQLPEYRIGFRYHLNFLFGSTVKNAQWVGGHREVVEFFVNYLLIGLPFMIGGIALALGNALPPLPTGAHRTVMRFLKRKIFVGTINVSYAESICMLVFLGLNAIWFAAAFSRHYDALVEAKTTDVTSVFRLVGEIFGFNAVLCFSLLIIPATRNSFWMIAMGIDYSHAIKYHRWIGFFTVAMVILHAFPYYYGWLKSGAYFESAFPCLDCDYGTVGKKRLQNFCGQLALLCCIIIGVTSLSPIRRRYYEVFYYCHHLFIFVLFLSALHFSQFVIWMYPAVCLYVMHRILAQSQSRVPCEVVDLEAIPGEITRLVFRRSPGISGHYHAGQFVYLRIPLLSHTQWHPFSISSSPIEYEDTFTVHVKCIGNWTKALYAVAIQAREECKLPLIYVDGFYGKMSDDFQHYPALVFVAGGIGATPIISIVGKILDCMRNNDPNMEFTQVYFQWTSREIGIFHEFEPLLDAIEQFDPDRTKFKVRLCFTGDQHLGGVHIPNGITLQPMDDTSMIPTRPFYQSSRSVPRQMFLFFVIFSCSFWFLFFIRYDYPILGALRINQHMWPVQRVVEVLVMIAGACAGWAVVFTEATPRSMSRLEKSRLMPTHNNNGTMESFDRSSEYSHSLSFDGQEVQFRHPVSRSRLNVKELFSEVVKEQSHNFAINVTGIGTWVSGPMALIHAVETEASNFAGIFDVHYEEFEM</sequence>
<proteinExistence type="predicted"/>
<organism evidence="1 2">
    <name type="scientific">Peronosclerospora sorghi</name>
    <dbReference type="NCBI Taxonomy" id="230839"/>
    <lineage>
        <taxon>Eukaryota</taxon>
        <taxon>Sar</taxon>
        <taxon>Stramenopiles</taxon>
        <taxon>Oomycota</taxon>
        <taxon>Peronosporomycetes</taxon>
        <taxon>Peronosporales</taxon>
        <taxon>Peronosporaceae</taxon>
        <taxon>Peronosclerospora</taxon>
    </lineage>
</organism>
<name>A0ACC0VK41_9STRA</name>
<protein>
    <submittedName>
        <fullName evidence="1">Uncharacterized protein</fullName>
    </submittedName>
</protein>
<dbReference type="Proteomes" id="UP001163321">
    <property type="component" value="Chromosome 8"/>
</dbReference>
<evidence type="ECO:0000313" key="1">
    <source>
        <dbReference type="EMBL" id="KAI9906865.1"/>
    </source>
</evidence>
<keyword evidence="2" id="KW-1185">Reference proteome</keyword>